<evidence type="ECO:0000256" key="6">
    <source>
        <dbReference type="SAM" id="Phobius"/>
    </source>
</evidence>
<dbReference type="PANTHER" id="PTHR46797">
    <property type="entry name" value="HTH-TYPE TRANSCRIPTIONAL REGULATOR"/>
    <property type="match status" value="1"/>
</dbReference>
<keyword evidence="3 6" id="KW-1133">Transmembrane helix</keyword>
<keyword evidence="5 6" id="KW-0472">Membrane</keyword>
<name>M7NGW9_9BACT</name>
<sequence length="203" mass="23065">MENQSLSKNLIYQRKLQGLSQEKLADLSGVTVRTIQRIERGEVNAHMNTLKLLADALQIDIRELLPLENPRHEALQTKWLLLFHSVPLLGALLPLTNILVPIFLWIHKRDDNPLYDRHGRAVINFQLTITLLLLIGLSGFFVFPLLGEATGIFFSVMALYFGALILNVLFIVLNIFLVLRSGRMWYPLAIPFLRKRKSLAAGA</sequence>
<dbReference type="SUPFAM" id="SSF47413">
    <property type="entry name" value="lambda repressor-like DNA-binding domains"/>
    <property type="match status" value="1"/>
</dbReference>
<evidence type="ECO:0000259" key="7">
    <source>
        <dbReference type="PROSITE" id="PS50943"/>
    </source>
</evidence>
<keyword evidence="9" id="KW-1185">Reference proteome</keyword>
<dbReference type="eggNOG" id="COG3296">
    <property type="taxonomic scope" value="Bacteria"/>
</dbReference>
<dbReference type="InterPro" id="IPR050807">
    <property type="entry name" value="TransReg_Diox_bact_type"/>
</dbReference>
<dbReference type="PROSITE" id="PS50943">
    <property type="entry name" value="HTH_CROC1"/>
    <property type="match status" value="1"/>
</dbReference>
<dbReference type="GO" id="GO:0003677">
    <property type="term" value="F:DNA binding"/>
    <property type="evidence" value="ECO:0007669"/>
    <property type="project" value="UniProtKB-KW"/>
</dbReference>
<feature type="transmembrane region" description="Helical" evidence="6">
    <location>
        <begin position="152"/>
        <end position="179"/>
    </location>
</feature>
<comment type="subcellular location">
    <subcellularLocation>
        <location evidence="1">Membrane</location>
        <topology evidence="1">Multi-pass membrane protein</topology>
    </subcellularLocation>
</comment>
<dbReference type="RefSeq" id="WP_009197168.1">
    <property type="nucleotide sequence ID" value="NZ_AODQ01000148.1"/>
</dbReference>
<evidence type="ECO:0000256" key="5">
    <source>
        <dbReference type="ARBA" id="ARBA00023136"/>
    </source>
</evidence>
<dbReference type="AlphaFoldDB" id="M7NGW9"/>
<comment type="caution">
    <text evidence="8">The sequence shown here is derived from an EMBL/GenBank/DDBJ whole genome shotgun (WGS) entry which is preliminary data.</text>
</comment>
<dbReference type="Pfam" id="PF09685">
    <property type="entry name" value="MamF_MmsF"/>
    <property type="match status" value="1"/>
</dbReference>
<proteinExistence type="predicted"/>
<dbReference type="OrthoDB" id="1357763at2"/>
<evidence type="ECO:0000256" key="1">
    <source>
        <dbReference type="ARBA" id="ARBA00004141"/>
    </source>
</evidence>
<dbReference type="Gene3D" id="1.10.260.40">
    <property type="entry name" value="lambda repressor-like DNA-binding domains"/>
    <property type="match status" value="1"/>
</dbReference>
<gene>
    <name evidence="8" type="ORF">ADICEAN_03789</name>
</gene>
<evidence type="ECO:0000256" key="2">
    <source>
        <dbReference type="ARBA" id="ARBA00022692"/>
    </source>
</evidence>
<feature type="transmembrane region" description="Helical" evidence="6">
    <location>
        <begin position="127"/>
        <end position="146"/>
    </location>
</feature>
<dbReference type="InterPro" id="IPR019109">
    <property type="entry name" value="MamF_MmsF"/>
</dbReference>
<dbReference type="SMART" id="SM00530">
    <property type="entry name" value="HTH_XRE"/>
    <property type="match status" value="1"/>
</dbReference>
<dbReference type="GO" id="GO:0005829">
    <property type="term" value="C:cytosol"/>
    <property type="evidence" value="ECO:0007669"/>
    <property type="project" value="TreeGrafter"/>
</dbReference>
<feature type="transmembrane region" description="Helical" evidence="6">
    <location>
        <begin position="79"/>
        <end position="106"/>
    </location>
</feature>
<dbReference type="InterPro" id="IPR001387">
    <property type="entry name" value="Cro/C1-type_HTH"/>
</dbReference>
<dbReference type="PANTHER" id="PTHR46797:SF1">
    <property type="entry name" value="METHYLPHOSPHONATE SYNTHASE"/>
    <property type="match status" value="1"/>
</dbReference>
<reference evidence="8 9" key="1">
    <citation type="journal article" date="2013" name="Genome Announc.">
        <title>Draft Genome Sequence of Cesiribacter andamanensis Strain AMV16T, Isolated from a Soil Sample from a Mud Volcano in the Andaman Islands, India.</title>
        <authorList>
            <person name="Shivaji S."/>
            <person name="Ara S."/>
            <person name="Begum Z."/>
            <person name="Srinivas T.N."/>
            <person name="Singh A."/>
            <person name="Kumar Pinnaka A."/>
        </authorList>
    </citation>
    <scope>NUCLEOTIDE SEQUENCE [LARGE SCALE GENOMIC DNA]</scope>
    <source>
        <strain evidence="8 9">AMV16</strain>
    </source>
</reference>
<organism evidence="8 9">
    <name type="scientific">Cesiribacter andamanensis AMV16</name>
    <dbReference type="NCBI Taxonomy" id="1279009"/>
    <lineage>
        <taxon>Bacteria</taxon>
        <taxon>Pseudomonadati</taxon>
        <taxon>Bacteroidota</taxon>
        <taxon>Cytophagia</taxon>
        <taxon>Cytophagales</taxon>
        <taxon>Cesiribacteraceae</taxon>
        <taxon>Cesiribacter</taxon>
    </lineage>
</organism>
<dbReference type="Pfam" id="PF01381">
    <property type="entry name" value="HTH_3"/>
    <property type="match status" value="1"/>
</dbReference>
<accession>M7NGW9</accession>
<dbReference type="InterPro" id="IPR010982">
    <property type="entry name" value="Lambda_DNA-bd_dom_sf"/>
</dbReference>
<evidence type="ECO:0000256" key="3">
    <source>
        <dbReference type="ARBA" id="ARBA00022989"/>
    </source>
</evidence>
<dbReference type="EMBL" id="AODQ01000148">
    <property type="protein sequence ID" value="EMR01085.1"/>
    <property type="molecule type" value="Genomic_DNA"/>
</dbReference>
<dbReference type="Proteomes" id="UP000011910">
    <property type="component" value="Unassembled WGS sequence"/>
</dbReference>
<keyword evidence="4" id="KW-0238">DNA-binding</keyword>
<dbReference type="CDD" id="cd00093">
    <property type="entry name" value="HTH_XRE"/>
    <property type="match status" value="1"/>
</dbReference>
<dbReference type="STRING" id="1279009.ADICEAN_03789"/>
<dbReference type="GO" id="GO:0003700">
    <property type="term" value="F:DNA-binding transcription factor activity"/>
    <property type="evidence" value="ECO:0007669"/>
    <property type="project" value="TreeGrafter"/>
</dbReference>
<keyword evidence="2 6" id="KW-0812">Transmembrane</keyword>
<protein>
    <submittedName>
        <fullName evidence="8">Anaerobic benzoate catabolism transcriptional regulator</fullName>
    </submittedName>
</protein>
<evidence type="ECO:0000256" key="4">
    <source>
        <dbReference type="ARBA" id="ARBA00023125"/>
    </source>
</evidence>
<evidence type="ECO:0000313" key="8">
    <source>
        <dbReference type="EMBL" id="EMR01085.1"/>
    </source>
</evidence>
<dbReference type="eggNOG" id="COG1396">
    <property type="taxonomic scope" value="Bacteria"/>
</dbReference>
<feature type="domain" description="HTH cro/C1-type" evidence="7">
    <location>
        <begin position="10"/>
        <end position="64"/>
    </location>
</feature>
<evidence type="ECO:0000313" key="9">
    <source>
        <dbReference type="Proteomes" id="UP000011910"/>
    </source>
</evidence>